<comment type="similarity">
    <text evidence="2 4">Belongs to the bacterial solute-binding protein 3 family.</text>
</comment>
<dbReference type="InterPro" id="IPR001638">
    <property type="entry name" value="Solute-binding_3/MltF_N"/>
</dbReference>
<evidence type="ECO:0000256" key="5">
    <source>
        <dbReference type="SAM" id="MobiDB-lite"/>
    </source>
</evidence>
<dbReference type="SUPFAM" id="SSF53850">
    <property type="entry name" value="Periplasmic binding protein-like II"/>
    <property type="match status" value="1"/>
</dbReference>
<accession>A0ABW3RTF1</accession>
<dbReference type="InterPro" id="IPR018313">
    <property type="entry name" value="SBP_3_CS"/>
</dbReference>
<feature type="compositionally biased region" description="Basic and acidic residues" evidence="5">
    <location>
        <begin position="45"/>
        <end position="55"/>
    </location>
</feature>
<evidence type="ECO:0000256" key="6">
    <source>
        <dbReference type="SAM" id="SignalP"/>
    </source>
</evidence>
<keyword evidence="3 6" id="KW-0732">Signal</keyword>
<dbReference type="PANTHER" id="PTHR35936">
    <property type="entry name" value="MEMBRANE-BOUND LYTIC MUREIN TRANSGLYCOSYLASE F"/>
    <property type="match status" value="1"/>
</dbReference>
<keyword evidence="9" id="KW-1185">Reference proteome</keyword>
<proteinExistence type="inferred from homology"/>
<dbReference type="Gene3D" id="3.40.190.10">
    <property type="entry name" value="Periplasmic binding protein-like II"/>
    <property type="match status" value="2"/>
</dbReference>
<evidence type="ECO:0000313" key="8">
    <source>
        <dbReference type="EMBL" id="MFD1175716.1"/>
    </source>
</evidence>
<feature type="signal peptide" evidence="6">
    <location>
        <begin position="1"/>
        <end position="19"/>
    </location>
</feature>
<evidence type="ECO:0000313" key="9">
    <source>
        <dbReference type="Proteomes" id="UP001597262"/>
    </source>
</evidence>
<dbReference type="PANTHER" id="PTHR35936:SF17">
    <property type="entry name" value="ARGININE-BINDING EXTRACELLULAR PROTEIN ARTP"/>
    <property type="match status" value="1"/>
</dbReference>
<evidence type="ECO:0000256" key="4">
    <source>
        <dbReference type="RuleBase" id="RU003744"/>
    </source>
</evidence>
<gene>
    <name evidence="8" type="ORF">ACFQ3W_05280</name>
</gene>
<dbReference type="PROSITE" id="PS01039">
    <property type="entry name" value="SBP_BACTERIAL_3"/>
    <property type="match status" value="1"/>
</dbReference>
<evidence type="ECO:0000259" key="7">
    <source>
        <dbReference type="SMART" id="SM00062"/>
    </source>
</evidence>
<protein>
    <submittedName>
        <fullName evidence="8">Transporter substrate-binding domain-containing protein</fullName>
    </submittedName>
</protein>
<feature type="region of interest" description="Disordered" evidence="5">
    <location>
        <begin position="26"/>
        <end position="55"/>
    </location>
</feature>
<sequence>MKKWGILLVAMMMVTMVLAACGQEKNGSGNQANDKTTSQAGSQNKADESGNKTEGGKKLIVGMSADFPPYEFHIKDANGEDQIVGFDVEIAKEIAKDLGAELEVKDMQFDSLLNELASSRVDLVISGLSPKPERKKQIDMSKIYYKAEQAIVTRSEDKAKYATMDSLKGAKIGVQKSSIQEDMAKQVPEAKLTSLAKINDIIMQLKSGRVDVAIIEGPVAKSFVKNVEGIDITDAKPVTEDEGYVIGVKKGNQEMLDQVNKTLDRLISSGSIDKFVADASALAEK</sequence>
<evidence type="ECO:0000256" key="1">
    <source>
        <dbReference type="ARBA" id="ARBA00004196"/>
    </source>
</evidence>
<dbReference type="RefSeq" id="WP_379317368.1">
    <property type="nucleotide sequence ID" value="NZ_JBHTLM010000003.1"/>
</dbReference>
<dbReference type="Proteomes" id="UP001597262">
    <property type="component" value="Unassembled WGS sequence"/>
</dbReference>
<dbReference type="EMBL" id="JBHTLM010000003">
    <property type="protein sequence ID" value="MFD1175716.1"/>
    <property type="molecule type" value="Genomic_DNA"/>
</dbReference>
<feature type="compositionally biased region" description="Polar residues" evidence="5">
    <location>
        <begin position="26"/>
        <end position="44"/>
    </location>
</feature>
<organism evidence="8 9">
    <name type="scientific">Paenibacillus puldeungensis</name>
    <dbReference type="NCBI Taxonomy" id="696536"/>
    <lineage>
        <taxon>Bacteria</taxon>
        <taxon>Bacillati</taxon>
        <taxon>Bacillota</taxon>
        <taxon>Bacilli</taxon>
        <taxon>Bacillales</taxon>
        <taxon>Paenibacillaceae</taxon>
        <taxon>Paenibacillus</taxon>
    </lineage>
</organism>
<dbReference type="PROSITE" id="PS51257">
    <property type="entry name" value="PROKAR_LIPOPROTEIN"/>
    <property type="match status" value="1"/>
</dbReference>
<comment type="caution">
    <text evidence="8">The sequence shown here is derived from an EMBL/GenBank/DDBJ whole genome shotgun (WGS) entry which is preliminary data.</text>
</comment>
<dbReference type="SMART" id="SM00062">
    <property type="entry name" value="PBPb"/>
    <property type="match status" value="1"/>
</dbReference>
<comment type="subcellular location">
    <subcellularLocation>
        <location evidence="1">Cell envelope</location>
    </subcellularLocation>
</comment>
<dbReference type="Pfam" id="PF00497">
    <property type="entry name" value="SBP_bac_3"/>
    <property type="match status" value="1"/>
</dbReference>
<feature type="chain" id="PRO_5047462413" evidence="6">
    <location>
        <begin position="20"/>
        <end position="285"/>
    </location>
</feature>
<reference evidence="9" key="1">
    <citation type="journal article" date="2019" name="Int. J. Syst. Evol. Microbiol.">
        <title>The Global Catalogue of Microorganisms (GCM) 10K type strain sequencing project: providing services to taxonomists for standard genome sequencing and annotation.</title>
        <authorList>
            <consortium name="The Broad Institute Genomics Platform"/>
            <consortium name="The Broad Institute Genome Sequencing Center for Infectious Disease"/>
            <person name="Wu L."/>
            <person name="Ma J."/>
        </authorList>
    </citation>
    <scope>NUCLEOTIDE SEQUENCE [LARGE SCALE GENOMIC DNA]</scope>
    <source>
        <strain evidence="9">CCUG 59189</strain>
    </source>
</reference>
<evidence type="ECO:0000256" key="2">
    <source>
        <dbReference type="ARBA" id="ARBA00010333"/>
    </source>
</evidence>
<evidence type="ECO:0000256" key="3">
    <source>
        <dbReference type="ARBA" id="ARBA00022729"/>
    </source>
</evidence>
<name>A0ABW3RTF1_9BACL</name>
<feature type="domain" description="Solute-binding protein family 3/N-terminal" evidence="7">
    <location>
        <begin position="58"/>
        <end position="279"/>
    </location>
</feature>